<dbReference type="InterPro" id="IPR007627">
    <property type="entry name" value="RNA_pol_sigma70_r2"/>
</dbReference>
<evidence type="ECO:0000256" key="4">
    <source>
        <dbReference type="ARBA" id="ARBA00023082"/>
    </source>
</evidence>
<dbReference type="Gene3D" id="3.10.450.50">
    <property type="match status" value="1"/>
</dbReference>
<name>A0ABN2SPP1_9PSEU</name>
<dbReference type="SUPFAM" id="SSF88946">
    <property type="entry name" value="Sigma2 domain of RNA polymerase sigma factors"/>
    <property type="match status" value="1"/>
</dbReference>
<dbReference type="PANTHER" id="PTHR30173">
    <property type="entry name" value="SIGMA 19 FACTOR"/>
    <property type="match status" value="1"/>
</dbReference>
<feature type="domain" description="RNA polymerase sigma factor 70 region 4 type 2" evidence="7">
    <location>
        <begin position="110"/>
        <end position="161"/>
    </location>
</feature>
<evidence type="ECO:0000259" key="7">
    <source>
        <dbReference type="Pfam" id="PF08281"/>
    </source>
</evidence>
<evidence type="ECO:0000256" key="2">
    <source>
        <dbReference type="ARBA" id="ARBA00011344"/>
    </source>
</evidence>
<dbReference type="Proteomes" id="UP001501116">
    <property type="component" value="Unassembled WGS sequence"/>
</dbReference>
<gene>
    <name evidence="8" type="ORF">GCM10009754_80870</name>
</gene>
<dbReference type="RefSeq" id="WP_344430997.1">
    <property type="nucleotide sequence ID" value="NZ_BAAANN010000055.1"/>
</dbReference>
<dbReference type="InterPro" id="IPR014303">
    <property type="entry name" value="RNA_pol_sigma-70_ECF"/>
</dbReference>
<comment type="subunit">
    <text evidence="2">Interacts transiently with the RNA polymerase catalytic core formed by RpoA, RpoB, RpoC and RpoZ (2 alpha, 1 beta, 1 beta' and 1 omega subunit) to form the RNA polymerase holoenzyme that can initiate transcription.</text>
</comment>
<dbReference type="PANTHER" id="PTHR30173:SF36">
    <property type="entry name" value="ECF RNA POLYMERASE SIGMA FACTOR SIGJ"/>
    <property type="match status" value="1"/>
</dbReference>
<dbReference type="InterPro" id="IPR013249">
    <property type="entry name" value="RNA_pol_sigma70_r4_t2"/>
</dbReference>
<dbReference type="Pfam" id="PF04542">
    <property type="entry name" value="Sigma70_r2"/>
    <property type="match status" value="1"/>
</dbReference>
<evidence type="ECO:0000313" key="8">
    <source>
        <dbReference type="EMBL" id="GAA1990350.1"/>
    </source>
</evidence>
<keyword evidence="5" id="KW-0804">Transcription</keyword>
<reference evidence="8 9" key="1">
    <citation type="journal article" date="2019" name="Int. J. Syst. Evol. Microbiol.">
        <title>The Global Catalogue of Microorganisms (GCM) 10K type strain sequencing project: providing services to taxonomists for standard genome sequencing and annotation.</title>
        <authorList>
            <consortium name="The Broad Institute Genomics Platform"/>
            <consortium name="The Broad Institute Genome Sequencing Center for Infectious Disease"/>
            <person name="Wu L."/>
            <person name="Ma J."/>
        </authorList>
    </citation>
    <scope>NUCLEOTIDE SEQUENCE [LARGE SCALE GENOMIC DNA]</scope>
    <source>
        <strain evidence="8 9">JCM 14545</strain>
    </source>
</reference>
<keyword evidence="3" id="KW-0805">Transcription regulation</keyword>
<protein>
    <submittedName>
        <fullName evidence="8">RNA polymerase sigma-70 factor</fullName>
    </submittedName>
</protein>
<evidence type="ECO:0000259" key="6">
    <source>
        <dbReference type="Pfam" id="PF04542"/>
    </source>
</evidence>
<dbReference type="NCBIfam" id="NF007214">
    <property type="entry name" value="PRK09636.1"/>
    <property type="match status" value="1"/>
</dbReference>
<dbReference type="Gene3D" id="1.10.10.10">
    <property type="entry name" value="Winged helix-like DNA-binding domain superfamily/Winged helix DNA-binding domain"/>
    <property type="match status" value="1"/>
</dbReference>
<evidence type="ECO:0000313" key="9">
    <source>
        <dbReference type="Proteomes" id="UP001501116"/>
    </source>
</evidence>
<dbReference type="SUPFAM" id="SSF54427">
    <property type="entry name" value="NTF2-like"/>
    <property type="match status" value="1"/>
</dbReference>
<organism evidence="8 9">
    <name type="scientific">Amycolatopsis minnesotensis</name>
    <dbReference type="NCBI Taxonomy" id="337894"/>
    <lineage>
        <taxon>Bacteria</taxon>
        <taxon>Bacillati</taxon>
        <taxon>Actinomycetota</taxon>
        <taxon>Actinomycetes</taxon>
        <taxon>Pseudonocardiales</taxon>
        <taxon>Pseudonocardiaceae</taxon>
        <taxon>Amycolatopsis</taxon>
    </lineage>
</organism>
<dbReference type="EMBL" id="BAAANN010000055">
    <property type="protein sequence ID" value="GAA1990350.1"/>
    <property type="molecule type" value="Genomic_DNA"/>
</dbReference>
<keyword evidence="4" id="KW-0731">Sigma factor</keyword>
<proteinExistence type="inferred from homology"/>
<dbReference type="InterPro" id="IPR052704">
    <property type="entry name" value="ECF_Sigma-70_Domain"/>
</dbReference>
<dbReference type="InterPro" id="IPR013324">
    <property type="entry name" value="RNA_pol_sigma_r3/r4-like"/>
</dbReference>
<dbReference type="InterPro" id="IPR014284">
    <property type="entry name" value="RNA_pol_sigma-70_dom"/>
</dbReference>
<feature type="domain" description="RNA polymerase sigma-70 region 2" evidence="6">
    <location>
        <begin position="15"/>
        <end position="78"/>
    </location>
</feature>
<dbReference type="Pfam" id="PF08281">
    <property type="entry name" value="Sigma70_r4_2"/>
    <property type="match status" value="1"/>
</dbReference>
<evidence type="ECO:0000256" key="3">
    <source>
        <dbReference type="ARBA" id="ARBA00023015"/>
    </source>
</evidence>
<dbReference type="NCBIfam" id="TIGR02937">
    <property type="entry name" value="sigma70-ECF"/>
    <property type="match status" value="1"/>
</dbReference>
<dbReference type="InterPro" id="IPR013325">
    <property type="entry name" value="RNA_pol_sigma_r2"/>
</dbReference>
<comment type="similarity">
    <text evidence="1">Belongs to the sigma-70 factor family. ECF subfamily.</text>
</comment>
<dbReference type="NCBIfam" id="TIGR02957">
    <property type="entry name" value="SigX4"/>
    <property type="match status" value="1"/>
</dbReference>
<dbReference type="InterPro" id="IPR032710">
    <property type="entry name" value="NTF2-like_dom_sf"/>
</dbReference>
<dbReference type="SUPFAM" id="SSF88659">
    <property type="entry name" value="Sigma3 and sigma4 domains of RNA polymerase sigma factors"/>
    <property type="match status" value="1"/>
</dbReference>
<dbReference type="InterPro" id="IPR036388">
    <property type="entry name" value="WH-like_DNA-bd_sf"/>
</dbReference>
<evidence type="ECO:0000256" key="5">
    <source>
        <dbReference type="ARBA" id="ARBA00023163"/>
    </source>
</evidence>
<sequence length="297" mass="32084">MAGPSQPSPATEAFVEHRNLLFTVAYEMLGSAADAEDVLQETWLKWVGVDLGTVENQRAYLVRITTRKALGRLRTLGRRKESYVGSWLPEPLLTAPDVAEDVELAESVSMAMMLVLETLAPTERAVFVLREVFCLGYDEIAEAVEKTPAAVRQIAHRAREHVTARRPREVVSPAETRGALDAFKRAVETGDLQGLLDILAPDVVLVGDGGGVKQAVLKPIVGAGKVARLLATGLARVATASLRAVEANGYPALTIRLDGELDTVVAVCLDGGLITGLYAVRNPEKLSHMEQETALRR</sequence>
<keyword evidence="9" id="KW-1185">Reference proteome</keyword>
<comment type="caution">
    <text evidence="8">The sequence shown here is derived from an EMBL/GenBank/DDBJ whole genome shotgun (WGS) entry which is preliminary data.</text>
</comment>
<accession>A0ABN2SPP1</accession>
<dbReference type="Gene3D" id="1.10.1740.10">
    <property type="match status" value="1"/>
</dbReference>
<evidence type="ECO:0000256" key="1">
    <source>
        <dbReference type="ARBA" id="ARBA00010641"/>
    </source>
</evidence>